<gene>
    <name evidence="1" type="ORF">XAT740_LOCUS59426</name>
</gene>
<evidence type="ECO:0000313" key="1">
    <source>
        <dbReference type="EMBL" id="CAF1675056.1"/>
    </source>
</evidence>
<sequence length="92" mass="10884">LTHRLILIQSTLKENSSMMKLLDEIGLNYDIIVNKFDQVDEHEREGFKTHIQNEIVTLGLKRVNKIFYICAKQPQLFEDWLQLVNWLTPNEA</sequence>
<organism evidence="1 2">
    <name type="scientific">Adineta ricciae</name>
    <name type="common">Rotifer</name>
    <dbReference type="NCBI Taxonomy" id="249248"/>
    <lineage>
        <taxon>Eukaryota</taxon>
        <taxon>Metazoa</taxon>
        <taxon>Spiralia</taxon>
        <taxon>Gnathifera</taxon>
        <taxon>Rotifera</taxon>
        <taxon>Eurotatoria</taxon>
        <taxon>Bdelloidea</taxon>
        <taxon>Adinetida</taxon>
        <taxon>Adinetidae</taxon>
        <taxon>Adineta</taxon>
    </lineage>
</organism>
<dbReference type="Gene3D" id="3.40.50.300">
    <property type="entry name" value="P-loop containing nucleotide triphosphate hydrolases"/>
    <property type="match status" value="1"/>
</dbReference>
<accession>A0A816GGM6</accession>
<reference evidence="1" key="1">
    <citation type="submission" date="2021-02" db="EMBL/GenBank/DDBJ databases">
        <authorList>
            <person name="Nowell W R."/>
        </authorList>
    </citation>
    <scope>NUCLEOTIDE SEQUENCE</scope>
</reference>
<dbReference type="AlphaFoldDB" id="A0A816GGM6"/>
<dbReference type="EMBL" id="CAJNOR010013761">
    <property type="protein sequence ID" value="CAF1675056.1"/>
    <property type="molecule type" value="Genomic_DNA"/>
</dbReference>
<dbReference type="InterPro" id="IPR027417">
    <property type="entry name" value="P-loop_NTPase"/>
</dbReference>
<keyword evidence="2" id="KW-1185">Reference proteome</keyword>
<proteinExistence type="predicted"/>
<comment type="caution">
    <text evidence="1">The sequence shown here is derived from an EMBL/GenBank/DDBJ whole genome shotgun (WGS) entry which is preliminary data.</text>
</comment>
<feature type="non-terminal residue" evidence="1">
    <location>
        <position position="1"/>
    </location>
</feature>
<evidence type="ECO:0000313" key="2">
    <source>
        <dbReference type="Proteomes" id="UP000663828"/>
    </source>
</evidence>
<dbReference type="Proteomes" id="UP000663828">
    <property type="component" value="Unassembled WGS sequence"/>
</dbReference>
<protein>
    <submittedName>
        <fullName evidence="1">Uncharacterized protein</fullName>
    </submittedName>
</protein>
<name>A0A816GGM6_ADIRI</name>